<dbReference type="RefSeq" id="XP_027618845.1">
    <property type="nucleotide sequence ID" value="XM_027763044.1"/>
</dbReference>
<accession>A0A401H0L4</accession>
<comment type="caution">
    <text evidence="2">The sequence shown here is derived from an EMBL/GenBank/DDBJ whole genome shotgun (WGS) entry which is preliminary data.</text>
</comment>
<dbReference type="EMBL" id="BFAD01000012">
    <property type="protein sequence ID" value="GBE87932.1"/>
    <property type="molecule type" value="Genomic_DNA"/>
</dbReference>
<dbReference type="AlphaFoldDB" id="A0A401H0L4"/>
<keyword evidence="3" id="KW-1185">Reference proteome</keyword>
<dbReference type="Proteomes" id="UP000287166">
    <property type="component" value="Unassembled WGS sequence"/>
</dbReference>
<evidence type="ECO:0000313" key="3">
    <source>
        <dbReference type="Proteomes" id="UP000287166"/>
    </source>
</evidence>
<proteinExistence type="predicted"/>
<name>A0A401H0L4_9APHY</name>
<organism evidence="2 3">
    <name type="scientific">Sparassis crispa</name>
    <dbReference type="NCBI Taxonomy" id="139825"/>
    <lineage>
        <taxon>Eukaryota</taxon>
        <taxon>Fungi</taxon>
        <taxon>Dikarya</taxon>
        <taxon>Basidiomycota</taxon>
        <taxon>Agaricomycotina</taxon>
        <taxon>Agaricomycetes</taxon>
        <taxon>Polyporales</taxon>
        <taxon>Sparassidaceae</taxon>
        <taxon>Sparassis</taxon>
    </lineage>
</organism>
<evidence type="ECO:0000256" key="1">
    <source>
        <dbReference type="SAM" id="MobiDB-lite"/>
    </source>
</evidence>
<dbReference type="GeneID" id="38784849"/>
<gene>
    <name evidence="2" type="ORF">SCP_1201580</name>
</gene>
<feature type="region of interest" description="Disordered" evidence="1">
    <location>
        <begin position="1"/>
        <end position="28"/>
    </location>
</feature>
<reference evidence="2 3" key="1">
    <citation type="journal article" date="2018" name="Sci. Rep.">
        <title>Genome sequence of the cauliflower mushroom Sparassis crispa (Hanabiratake) and its association with beneficial usage.</title>
        <authorList>
            <person name="Kiyama R."/>
            <person name="Furutani Y."/>
            <person name="Kawaguchi K."/>
            <person name="Nakanishi T."/>
        </authorList>
    </citation>
    <scope>NUCLEOTIDE SEQUENCE [LARGE SCALE GENOMIC DNA]</scope>
</reference>
<sequence length="69" mass="8074">MMNSPPLSASIGKAASTRMECNENKQKREERLAKRLNRRRETEERDVFDILLLLPKIARPPPTAEQRER</sequence>
<evidence type="ECO:0000313" key="2">
    <source>
        <dbReference type="EMBL" id="GBE87932.1"/>
    </source>
</evidence>
<dbReference type="InParanoid" id="A0A401H0L4"/>
<protein>
    <submittedName>
        <fullName evidence="2">Uncharacterized protein</fullName>
    </submittedName>
</protein>